<dbReference type="EMBL" id="LAZR01000009">
    <property type="protein sequence ID" value="KKO08636.1"/>
    <property type="molecule type" value="Genomic_DNA"/>
</dbReference>
<accession>A0A0F9VU39</accession>
<name>A0A0F9VU39_9ZZZZ</name>
<organism evidence="1">
    <name type="scientific">marine sediment metagenome</name>
    <dbReference type="NCBI Taxonomy" id="412755"/>
    <lineage>
        <taxon>unclassified sequences</taxon>
        <taxon>metagenomes</taxon>
        <taxon>ecological metagenomes</taxon>
    </lineage>
</organism>
<evidence type="ECO:0000313" key="1">
    <source>
        <dbReference type="EMBL" id="KKO08636.1"/>
    </source>
</evidence>
<dbReference type="AlphaFoldDB" id="A0A0F9VU39"/>
<gene>
    <name evidence="1" type="ORF">LCGC14_0045760</name>
</gene>
<sequence length="376" mass="41250">MGDASEKPQAEFSGDFEKDVGAHLQDDVLQRIVEVAWGYAEDTEISIDDVDQLNALNIEITGTIEIDGQEHSFHIKDGNNNGTEILSWNEDAAIHREPRDPLTLIPDGNAVSAAVRYERAEDFLETWEKDKAGTGEYGEALSKLPSAQAYDSFFAPGTGAAKSYQDKAAEYEYQIGYESDAFHVRKTLIGGIFKVMPVICENGSELSVANPAEVLADWADLKDTETDTGRAIKSAMSAMVARMADDLVLHPTAEEAGAFRVLGASLARRPAEVALRGLLWSRMISFEPIEGFDPKELPENPIAELFKVFDSEMVGSTKVNPVMEITDLTEQFVSKISRGSSDTVDQAWYDAAARVGYQLVVRSAEHEPAPTESMEM</sequence>
<comment type="caution">
    <text evidence="1">The sequence shown here is derived from an EMBL/GenBank/DDBJ whole genome shotgun (WGS) entry which is preliminary data.</text>
</comment>
<proteinExistence type="predicted"/>
<protein>
    <submittedName>
        <fullName evidence="1">Uncharacterized protein</fullName>
    </submittedName>
</protein>
<reference evidence="1" key="1">
    <citation type="journal article" date="2015" name="Nature">
        <title>Complex archaea that bridge the gap between prokaryotes and eukaryotes.</title>
        <authorList>
            <person name="Spang A."/>
            <person name="Saw J.H."/>
            <person name="Jorgensen S.L."/>
            <person name="Zaremba-Niedzwiedzka K."/>
            <person name="Martijn J."/>
            <person name="Lind A.E."/>
            <person name="van Eijk R."/>
            <person name="Schleper C."/>
            <person name="Guy L."/>
            <person name="Ettema T.J."/>
        </authorList>
    </citation>
    <scope>NUCLEOTIDE SEQUENCE</scope>
</reference>